<dbReference type="Proteomes" id="UP001054811">
    <property type="component" value="Chromosome"/>
</dbReference>
<feature type="region of interest" description="Regulatory domain" evidence="10">
    <location>
        <begin position="456"/>
        <end position="586"/>
    </location>
</feature>
<dbReference type="InterPro" id="IPR013785">
    <property type="entry name" value="Aldolase_TIM"/>
</dbReference>
<dbReference type="Gene3D" id="3.30.160.270">
    <property type="match status" value="1"/>
</dbReference>
<dbReference type="SUPFAM" id="SSF89000">
    <property type="entry name" value="post-HMGL domain-like"/>
    <property type="match status" value="1"/>
</dbReference>
<evidence type="ECO:0000256" key="7">
    <source>
        <dbReference type="ARBA" id="ARBA00022679"/>
    </source>
</evidence>
<evidence type="ECO:0000313" key="12">
    <source>
        <dbReference type="EMBL" id="UUT35329.1"/>
    </source>
</evidence>
<evidence type="ECO:0000256" key="8">
    <source>
        <dbReference type="ARBA" id="ARBA00022723"/>
    </source>
</evidence>
<dbReference type="Gene3D" id="3.20.20.70">
    <property type="entry name" value="Aldolase class I"/>
    <property type="match status" value="1"/>
</dbReference>
<comment type="function">
    <text evidence="10">Catalyzes the condensation of the acetyl group of acetyl-CoA with 3-methyl-2-oxobutanoate (2-ketoisovalerate) to form 3-carboxy-3-hydroxy-4-methylpentanoate (2-isopropylmalate).</text>
</comment>
<dbReference type="Pfam" id="PF00682">
    <property type="entry name" value="HMGL-like"/>
    <property type="match status" value="1"/>
</dbReference>
<keyword evidence="10" id="KW-0460">Magnesium</keyword>
<proteinExistence type="inferred from homology"/>
<dbReference type="RefSeq" id="WP_259611907.1">
    <property type="nucleotide sequence ID" value="NZ_CP091139.2"/>
</dbReference>
<keyword evidence="6 10" id="KW-0028">Amino-acid biosynthesis</keyword>
<dbReference type="InterPro" id="IPR054692">
    <property type="entry name" value="LeuA-like_post-cat"/>
</dbReference>
<dbReference type="InterPro" id="IPR000891">
    <property type="entry name" value="PYR_CT"/>
</dbReference>
<reference evidence="12" key="1">
    <citation type="submission" date="2022-01" db="EMBL/GenBank/DDBJ databases">
        <title>Microbacterium eymi and Microbacterium rhizovicinus sp. nov., isolated from the rhizospheric soil of Elymus tsukushiensis, a plant native to the Dokdo Islands, Republic of Korea.</title>
        <authorList>
            <person name="Hwang Y.J."/>
        </authorList>
    </citation>
    <scope>NUCLEOTIDE SEQUENCE</scope>
    <source>
        <strain evidence="12">KUDC0405</strain>
    </source>
</reference>
<comment type="cofactor">
    <cofactor evidence="10">
        <name>Mg(2+)</name>
        <dbReference type="ChEBI" id="CHEBI:18420"/>
    </cofactor>
</comment>
<dbReference type="Pfam" id="PF08502">
    <property type="entry name" value="LeuA_dimer"/>
    <property type="match status" value="1"/>
</dbReference>
<evidence type="ECO:0000256" key="6">
    <source>
        <dbReference type="ARBA" id="ARBA00022605"/>
    </source>
</evidence>
<keyword evidence="13" id="KW-1185">Reference proteome</keyword>
<gene>
    <name evidence="10 12" type="primary">leuA</name>
    <name evidence="12" type="ORF">L2X98_15210</name>
</gene>
<evidence type="ECO:0000256" key="1">
    <source>
        <dbReference type="ARBA" id="ARBA00000064"/>
    </source>
</evidence>
<keyword evidence="8 10" id="KW-0479">Metal-binding</keyword>
<sequence length="586" mass="65117">MKNNQKPSSLPIHRYRPFHEQIRVELPDRTWPTKRITAAPRWCAVDLRDGNQALIDPMSPERKRIMFELLVRMGYKEIEVGFPSASQTDFDFVRQLIEQDMIPDDVTIQVLTQSRQHLIERTYEAIAGAKQAIVHLYNSTSIVQREVVFRTDQQGIVDIALEGARLCREYEKRVPETVVYYEYSPESYTGTELEFAADICNQVLDVFEPTPSRKVIINLPATVEMATPNVYADSIEWMNRHLNHRENVILSLHPHNDRGTAVAAAELGYMAGADRIEGCLFGNGERTGNVDLVTLGVNLFTQGIDPQIDFGDIDQVKRTVEYCNQLPVPERSPWGGDLVFTAFSGSHQDAIKKGFEAMEARAEAAGVTVDDIDWAVPYLPVDPKDLGRSYEAVIRVNSQSGKGGVAYLLKTDHSLDLPRKLQIEFSGVVQSKTDAEGGEVTSDEIWQIFTDEYLPVDDADARWGRFELLSTRTSSDMTGDVSLDVRLRDGDVEVEAHGVGNGPVAAFLEVLRAEGVDVTLYDYVEHTLSASGDAQAAAYVELQIGDQRLWGVGVDGDISTASLKAIVSSVNRSIRAREQAPALAGV</sequence>
<dbReference type="InterPro" id="IPR002034">
    <property type="entry name" value="AIPM/Hcit_synth_CS"/>
</dbReference>
<dbReference type="SMART" id="SM00917">
    <property type="entry name" value="LeuA_dimer"/>
    <property type="match status" value="1"/>
</dbReference>
<evidence type="ECO:0000256" key="2">
    <source>
        <dbReference type="ARBA" id="ARBA00004689"/>
    </source>
</evidence>
<dbReference type="EMBL" id="CP091139">
    <property type="protein sequence ID" value="UUT35329.1"/>
    <property type="molecule type" value="Genomic_DNA"/>
</dbReference>
<name>A0ABY5NJI3_9MICO</name>
<dbReference type="GO" id="GO:0003852">
    <property type="term" value="F:2-isopropylmalate synthase activity"/>
    <property type="evidence" value="ECO:0007669"/>
    <property type="project" value="UniProtKB-EC"/>
</dbReference>
<dbReference type="PANTHER" id="PTHR46911:SF1">
    <property type="entry name" value="2-ISOPROPYLMALATE SYNTHASE"/>
    <property type="match status" value="1"/>
</dbReference>
<feature type="binding site" evidence="10">
    <location>
        <position position="253"/>
    </location>
    <ligand>
        <name>Mg(2+)</name>
        <dbReference type="ChEBI" id="CHEBI:18420"/>
    </ligand>
</feature>
<dbReference type="SUPFAM" id="SSF51569">
    <property type="entry name" value="Aldolase"/>
    <property type="match status" value="1"/>
</dbReference>
<dbReference type="Pfam" id="PF22615">
    <property type="entry name" value="IPMS_D2"/>
    <property type="match status" value="1"/>
</dbReference>
<dbReference type="SUPFAM" id="SSF110921">
    <property type="entry name" value="2-isopropylmalate synthase LeuA, allosteric (dimerisation) domain"/>
    <property type="match status" value="1"/>
</dbReference>
<organism evidence="12 13">
    <name type="scientific">Microbacterium elymi</name>
    <dbReference type="NCBI Taxonomy" id="2909587"/>
    <lineage>
        <taxon>Bacteria</taxon>
        <taxon>Bacillati</taxon>
        <taxon>Actinomycetota</taxon>
        <taxon>Actinomycetes</taxon>
        <taxon>Micrococcales</taxon>
        <taxon>Microbacteriaceae</taxon>
        <taxon>Microbacterium</taxon>
    </lineage>
</organism>
<dbReference type="PROSITE" id="PS00816">
    <property type="entry name" value="AIPM_HOMOCIT_SYNTH_2"/>
    <property type="match status" value="1"/>
</dbReference>
<dbReference type="InterPro" id="IPR039371">
    <property type="entry name" value="LeuA_N_DRE-TIM"/>
</dbReference>
<comment type="catalytic activity">
    <reaction evidence="1 10">
        <text>3-methyl-2-oxobutanoate + acetyl-CoA + H2O = (2S)-2-isopropylmalate + CoA + H(+)</text>
        <dbReference type="Rhea" id="RHEA:21524"/>
        <dbReference type="ChEBI" id="CHEBI:1178"/>
        <dbReference type="ChEBI" id="CHEBI:11851"/>
        <dbReference type="ChEBI" id="CHEBI:15377"/>
        <dbReference type="ChEBI" id="CHEBI:15378"/>
        <dbReference type="ChEBI" id="CHEBI:57287"/>
        <dbReference type="ChEBI" id="CHEBI:57288"/>
        <dbReference type="EC" id="2.3.3.13"/>
    </reaction>
</comment>
<feature type="binding site" evidence="10">
    <location>
        <position position="49"/>
    </location>
    <ligand>
        <name>Mg(2+)</name>
        <dbReference type="ChEBI" id="CHEBI:18420"/>
    </ligand>
</feature>
<evidence type="ECO:0000259" key="11">
    <source>
        <dbReference type="PROSITE" id="PS50991"/>
    </source>
</evidence>
<dbReference type="InterPro" id="IPR013709">
    <property type="entry name" value="2-isopropylmalate_synth_dimer"/>
</dbReference>
<evidence type="ECO:0000256" key="10">
    <source>
        <dbReference type="HAMAP-Rule" id="MF_00572"/>
    </source>
</evidence>
<comment type="subcellular location">
    <subcellularLocation>
        <location evidence="10">Cytoplasm</location>
    </subcellularLocation>
</comment>
<feature type="domain" description="Pyruvate carboxyltransferase" evidence="11">
    <location>
        <begin position="40"/>
        <end position="314"/>
    </location>
</feature>
<dbReference type="EC" id="2.3.3.13" evidence="4 10"/>
<dbReference type="PROSITE" id="PS50991">
    <property type="entry name" value="PYR_CT"/>
    <property type="match status" value="1"/>
</dbReference>
<keyword evidence="12" id="KW-0012">Acyltransferase</keyword>
<evidence type="ECO:0000256" key="4">
    <source>
        <dbReference type="ARBA" id="ARBA00012973"/>
    </source>
</evidence>
<accession>A0ABY5NJI3</accession>
<evidence type="ECO:0000256" key="3">
    <source>
        <dbReference type="ARBA" id="ARBA00009767"/>
    </source>
</evidence>
<dbReference type="InterPro" id="IPR005668">
    <property type="entry name" value="IPM_Synthase"/>
</dbReference>
<dbReference type="InterPro" id="IPR036230">
    <property type="entry name" value="LeuA_allosteric_dom_sf"/>
</dbReference>
<comment type="similarity">
    <text evidence="3 10">Belongs to the alpha-IPM synthase/homocitrate synthase family. LeuA type 2 subfamily.</text>
</comment>
<dbReference type="NCBIfam" id="TIGR00970">
    <property type="entry name" value="leuA_yeast"/>
    <property type="match status" value="1"/>
</dbReference>
<protein>
    <recommendedName>
        <fullName evidence="4 10">2-isopropylmalate synthase</fullName>
        <ecNumber evidence="4 10">2.3.3.13</ecNumber>
    </recommendedName>
    <alternativeName>
        <fullName evidence="10">Alpha-IPM synthase</fullName>
    </alternativeName>
    <alternativeName>
        <fullName evidence="10">Alpha-isopropylmalate synthase</fullName>
    </alternativeName>
</protein>
<dbReference type="PROSITE" id="PS00815">
    <property type="entry name" value="AIPM_HOMOCIT_SYNTH_1"/>
    <property type="match status" value="1"/>
</dbReference>
<comment type="subunit">
    <text evidence="10">Homodimer.</text>
</comment>
<feature type="binding site" evidence="10">
    <location>
        <position position="255"/>
    </location>
    <ligand>
        <name>Mg(2+)</name>
        <dbReference type="ChEBI" id="CHEBI:18420"/>
    </ligand>
</feature>
<comment type="pathway">
    <text evidence="2 10">Amino-acid biosynthesis; L-leucine biosynthesis; L-leucine from 3-methyl-2-oxobutanoate: step 1/4.</text>
</comment>
<feature type="binding site" evidence="10">
    <location>
        <position position="289"/>
    </location>
    <ligand>
        <name>Mg(2+)</name>
        <dbReference type="ChEBI" id="CHEBI:18420"/>
    </ligand>
</feature>
<evidence type="ECO:0000256" key="5">
    <source>
        <dbReference type="ARBA" id="ARBA00022430"/>
    </source>
</evidence>
<evidence type="ECO:0000256" key="9">
    <source>
        <dbReference type="ARBA" id="ARBA00023304"/>
    </source>
</evidence>
<keyword evidence="10" id="KW-0963">Cytoplasm</keyword>
<evidence type="ECO:0000313" key="13">
    <source>
        <dbReference type="Proteomes" id="UP001054811"/>
    </source>
</evidence>
<dbReference type="HAMAP" id="MF_00572">
    <property type="entry name" value="LeuA_type2"/>
    <property type="match status" value="1"/>
</dbReference>
<keyword evidence="5 10" id="KW-0432">Leucine biosynthesis</keyword>
<keyword evidence="7 10" id="KW-0808">Transferase</keyword>
<dbReference type="CDD" id="cd07942">
    <property type="entry name" value="DRE_TIM_LeuA"/>
    <property type="match status" value="1"/>
</dbReference>
<keyword evidence="9 10" id="KW-0100">Branched-chain amino acid biosynthesis</keyword>
<dbReference type="NCBIfam" id="NF002991">
    <property type="entry name" value="PRK03739.1"/>
    <property type="match status" value="1"/>
</dbReference>
<dbReference type="PANTHER" id="PTHR46911">
    <property type="match status" value="1"/>
</dbReference>